<evidence type="ECO:0000313" key="1">
    <source>
        <dbReference type="EMBL" id="CAK0805651.1"/>
    </source>
</evidence>
<sequence length="179" mass="19800">MFFHALSIRSALNRNSPRSPASSELLSKLENTAACVARRSVLATGCASREICHGNRRRGRTHAAHFLKSHIMDTTGWRNRCLCVVVLSQQASDCKPCSPQMLHVHIQVADATLRASFNDLQLNLPKSTPIWSLDCTFRHDVTVPSSLLRLCPRPRNINIDEIEVRAGATHSASIGLHAE</sequence>
<reference evidence="1" key="1">
    <citation type="submission" date="2023-10" db="EMBL/GenBank/DDBJ databases">
        <authorList>
            <person name="Chen Y."/>
            <person name="Shah S."/>
            <person name="Dougan E. K."/>
            <person name="Thang M."/>
            <person name="Chan C."/>
        </authorList>
    </citation>
    <scope>NUCLEOTIDE SEQUENCE [LARGE SCALE GENOMIC DNA]</scope>
</reference>
<protein>
    <submittedName>
        <fullName evidence="1">Uncharacterized protein</fullName>
    </submittedName>
</protein>
<organism evidence="1 2">
    <name type="scientific">Prorocentrum cordatum</name>
    <dbReference type="NCBI Taxonomy" id="2364126"/>
    <lineage>
        <taxon>Eukaryota</taxon>
        <taxon>Sar</taxon>
        <taxon>Alveolata</taxon>
        <taxon>Dinophyceae</taxon>
        <taxon>Prorocentrales</taxon>
        <taxon>Prorocentraceae</taxon>
        <taxon>Prorocentrum</taxon>
    </lineage>
</organism>
<accession>A0ABN9QL62</accession>
<gene>
    <name evidence="1" type="ORF">PCOR1329_LOCUS12113</name>
</gene>
<name>A0ABN9QL62_9DINO</name>
<proteinExistence type="predicted"/>
<dbReference type="EMBL" id="CAUYUJ010003519">
    <property type="protein sequence ID" value="CAK0805651.1"/>
    <property type="molecule type" value="Genomic_DNA"/>
</dbReference>
<dbReference type="Proteomes" id="UP001189429">
    <property type="component" value="Unassembled WGS sequence"/>
</dbReference>
<keyword evidence="2" id="KW-1185">Reference proteome</keyword>
<comment type="caution">
    <text evidence="1">The sequence shown here is derived from an EMBL/GenBank/DDBJ whole genome shotgun (WGS) entry which is preliminary data.</text>
</comment>
<evidence type="ECO:0000313" key="2">
    <source>
        <dbReference type="Proteomes" id="UP001189429"/>
    </source>
</evidence>